<evidence type="ECO:0000256" key="1">
    <source>
        <dbReference type="SAM" id="SignalP"/>
    </source>
</evidence>
<dbReference type="InterPro" id="IPR000566">
    <property type="entry name" value="Lipocln_cytosolic_FA-bd_dom"/>
</dbReference>
<keyword evidence="4" id="KW-1185">Reference proteome</keyword>
<dbReference type="Proteomes" id="UP000193207">
    <property type="component" value="Unassembled WGS sequence"/>
</dbReference>
<organism evidence="3 4">
    <name type="scientific">Roseovarius halotolerans</name>
    <dbReference type="NCBI Taxonomy" id="505353"/>
    <lineage>
        <taxon>Bacteria</taxon>
        <taxon>Pseudomonadati</taxon>
        <taxon>Pseudomonadota</taxon>
        <taxon>Alphaproteobacteria</taxon>
        <taxon>Rhodobacterales</taxon>
        <taxon>Roseobacteraceae</taxon>
        <taxon>Roseovarius</taxon>
    </lineage>
</organism>
<dbReference type="RefSeq" id="WP_121143720.1">
    <property type="nucleotide sequence ID" value="NZ_FWFU01000004.1"/>
</dbReference>
<dbReference type="Pfam" id="PF08212">
    <property type="entry name" value="Lipocalin_2"/>
    <property type="match status" value="1"/>
</dbReference>
<dbReference type="AlphaFoldDB" id="A0A1X6ZPG5"/>
<reference evidence="3 4" key="1">
    <citation type="submission" date="2017-03" db="EMBL/GenBank/DDBJ databases">
        <authorList>
            <person name="Afonso C.L."/>
            <person name="Miller P.J."/>
            <person name="Scott M.A."/>
            <person name="Spackman E."/>
            <person name="Goraichik I."/>
            <person name="Dimitrov K.M."/>
            <person name="Suarez D.L."/>
            <person name="Swayne D.E."/>
        </authorList>
    </citation>
    <scope>NUCLEOTIDE SEQUENCE [LARGE SCALE GENOMIC DNA]</scope>
    <source>
        <strain evidence="3 4">CECT 8110</strain>
    </source>
</reference>
<gene>
    <name evidence="3" type="ORF">ROH8110_03146</name>
</gene>
<proteinExistence type="predicted"/>
<dbReference type="PROSITE" id="PS51257">
    <property type="entry name" value="PROKAR_LIPOPROTEIN"/>
    <property type="match status" value="1"/>
</dbReference>
<dbReference type="EMBL" id="FWFU01000004">
    <property type="protein sequence ID" value="SLN57201.1"/>
    <property type="molecule type" value="Genomic_DNA"/>
</dbReference>
<feature type="chain" id="PRO_5011987521" description="Lipocalin/cytosolic fatty-acid binding domain-containing protein" evidence="1">
    <location>
        <begin position="20"/>
        <end position="178"/>
    </location>
</feature>
<feature type="domain" description="Lipocalin/cytosolic fatty-acid binding" evidence="2">
    <location>
        <begin position="114"/>
        <end position="173"/>
    </location>
</feature>
<accession>A0A1X6ZPG5</accession>
<evidence type="ECO:0000313" key="3">
    <source>
        <dbReference type="EMBL" id="SLN57201.1"/>
    </source>
</evidence>
<dbReference type="Gene3D" id="2.40.128.20">
    <property type="match status" value="1"/>
</dbReference>
<dbReference type="SUPFAM" id="SSF50814">
    <property type="entry name" value="Lipocalins"/>
    <property type="match status" value="1"/>
</dbReference>
<dbReference type="OrthoDB" id="594739at2"/>
<dbReference type="InterPro" id="IPR012674">
    <property type="entry name" value="Calycin"/>
</dbReference>
<protein>
    <recommendedName>
        <fullName evidence="2">Lipocalin/cytosolic fatty-acid binding domain-containing protein</fullName>
    </recommendedName>
</protein>
<evidence type="ECO:0000259" key="2">
    <source>
        <dbReference type="Pfam" id="PF08212"/>
    </source>
</evidence>
<name>A0A1X6ZPG5_9RHOB</name>
<sequence length="178" mass="19035">MKLRVSLFSLLLLAACATAPTGPGYRDTGQPLSVTTRSDHARLSGDWVLRAATPPTPDMAGLVAVGFHPGETDTFTFTRRVCDAGGACETRRITRPATVLGPNRWRLSGPSGALELWVVWVDEGYRTAAIGTPDGSFGWVLDRAASGGGDRITAAREILEFNGYDEGALRMRPEGDNT</sequence>
<evidence type="ECO:0000313" key="4">
    <source>
        <dbReference type="Proteomes" id="UP000193207"/>
    </source>
</evidence>
<feature type="signal peptide" evidence="1">
    <location>
        <begin position="1"/>
        <end position="19"/>
    </location>
</feature>
<keyword evidence="1" id="KW-0732">Signal</keyword>